<feature type="region of interest" description="Disordered" evidence="9">
    <location>
        <begin position="468"/>
        <end position="505"/>
    </location>
</feature>
<dbReference type="InterPro" id="IPR035587">
    <property type="entry name" value="DUS-like_FMN-bd"/>
</dbReference>
<feature type="domain" description="DUS-like FMN-binding" evidence="10">
    <location>
        <begin position="102"/>
        <end position="323"/>
    </location>
</feature>
<dbReference type="PROSITE" id="PS01136">
    <property type="entry name" value="UPF0034"/>
    <property type="match status" value="1"/>
</dbReference>
<evidence type="ECO:0000256" key="3">
    <source>
        <dbReference type="ARBA" id="ARBA00022630"/>
    </source>
</evidence>
<keyword evidence="6" id="KW-0521">NADP</keyword>
<evidence type="ECO:0000313" key="11">
    <source>
        <dbReference type="EMBL" id="KAA8492150.1"/>
    </source>
</evidence>
<keyword evidence="8" id="KW-0560">Oxidoreductase</keyword>
<reference evidence="12" key="1">
    <citation type="journal article" date="2019" name="Nat. Commun.">
        <title>Expansion of phycobilisome linker gene families in mesophilic red algae.</title>
        <authorList>
            <person name="Lee J."/>
            <person name="Kim D."/>
            <person name="Bhattacharya D."/>
            <person name="Yoon H.S."/>
        </authorList>
    </citation>
    <scope>NUCLEOTIDE SEQUENCE [LARGE SCALE GENOMIC DNA]</scope>
    <source>
        <strain evidence="12">CCMP 1328</strain>
    </source>
</reference>
<keyword evidence="3" id="KW-0285">Flavoprotein</keyword>
<dbReference type="AlphaFoldDB" id="A0A5J4YMH4"/>
<dbReference type="Pfam" id="PF01207">
    <property type="entry name" value="Dus"/>
    <property type="match status" value="1"/>
</dbReference>
<evidence type="ECO:0000256" key="1">
    <source>
        <dbReference type="ARBA" id="ARBA00001917"/>
    </source>
</evidence>
<evidence type="ECO:0000259" key="10">
    <source>
        <dbReference type="Pfam" id="PF01207"/>
    </source>
</evidence>
<comment type="caution">
    <text evidence="11">The sequence shown here is derived from an EMBL/GenBank/DDBJ whole genome shotgun (WGS) entry which is preliminary data.</text>
</comment>
<feature type="compositionally biased region" description="Polar residues" evidence="9">
    <location>
        <begin position="496"/>
        <end position="505"/>
    </location>
</feature>
<dbReference type="InterPro" id="IPR013785">
    <property type="entry name" value="Aldolase_TIM"/>
</dbReference>
<dbReference type="GO" id="GO:0050660">
    <property type="term" value="F:flavin adenine dinucleotide binding"/>
    <property type="evidence" value="ECO:0007669"/>
    <property type="project" value="InterPro"/>
</dbReference>
<evidence type="ECO:0000256" key="6">
    <source>
        <dbReference type="ARBA" id="ARBA00022857"/>
    </source>
</evidence>
<evidence type="ECO:0000313" key="12">
    <source>
        <dbReference type="Proteomes" id="UP000324585"/>
    </source>
</evidence>
<keyword evidence="7" id="KW-0694">RNA-binding</keyword>
<dbReference type="PANTHER" id="PTHR42907:SF1">
    <property type="entry name" value="FMN-LINKED OXIDOREDUCTASES SUPERFAMILY PROTEIN"/>
    <property type="match status" value="1"/>
</dbReference>
<keyword evidence="5" id="KW-0819">tRNA processing</keyword>
<dbReference type="NCBIfam" id="NF008774">
    <property type="entry name" value="PRK11815.1"/>
    <property type="match status" value="1"/>
</dbReference>
<keyword evidence="4" id="KW-0288">FMN</keyword>
<dbReference type="InterPro" id="IPR004653">
    <property type="entry name" value="DusA"/>
</dbReference>
<keyword evidence="12" id="KW-1185">Reference proteome</keyword>
<evidence type="ECO:0000256" key="8">
    <source>
        <dbReference type="ARBA" id="ARBA00023002"/>
    </source>
</evidence>
<dbReference type="SUPFAM" id="SSF51395">
    <property type="entry name" value="FMN-linked oxidoreductases"/>
    <property type="match status" value="1"/>
</dbReference>
<organism evidence="11 12">
    <name type="scientific">Porphyridium purpureum</name>
    <name type="common">Red alga</name>
    <name type="synonym">Porphyridium cruentum</name>
    <dbReference type="NCBI Taxonomy" id="35688"/>
    <lineage>
        <taxon>Eukaryota</taxon>
        <taxon>Rhodophyta</taxon>
        <taxon>Bangiophyceae</taxon>
        <taxon>Porphyridiales</taxon>
        <taxon>Porphyridiaceae</taxon>
        <taxon>Porphyridium</taxon>
    </lineage>
</organism>
<accession>A0A5J4YMH4</accession>
<dbReference type="GO" id="GO:0017150">
    <property type="term" value="F:tRNA dihydrouridine synthase activity"/>
    <property type="evidence" value="ECO:0007669"/>
    <property type="project" value="InterPro"/>
</dbReference>
<dbReference type="Proteomes" id="UP000324585">
    <property type="component" value="Unassembled WGS sequence"/>
</dbReference>
<sequence>MLSRREPACACRVCGVSGWSSGCAWVLVAASQLARDKRRPPSRGRGIALGRRARRACLACAPQSPRVVRQRLGCSHPCRRPWSAASATTHGALAGPDERFAVAPMLDVTNHHFRALCRILSKRAVLYTEMIVDNTLIYNQDKPVMMERWLAHDAVQHPIVLQLGGADPDKLAEAARLAAAFRYDAINLNCGCPSPRVAGKGCFGASLMLDAQNVARCCRRMAEATEHTVPVTVKCRIGVDRADETYDFVRDFVRVVHEQGGVRVFAIHARAAWLNGLSPAQNRNIPPLKYEYVSRLADEFPDCTFVLNGGIKSIDDACEVLEKERQRAESQTSTEAGSAASGGRFHGVMLGRAVQNDPWGILSQVDKRLYGDEASGTHLQTREQVVLEYGRYAQRVMDTEPTASLHHVLGPVLDIFHGAPRGRIFRRTVDSAIKDKLNATDALHAALAEIDERVRCASYDEMLVQRQLAGAERSNMSAQPPSSSSKRPRTAPTDVPSATLQIQST</sequence>
<dbReference type="CDD" id="cd02801">
    <property type="entry name" value="DUS_like_FMN"/>
    <property type="match status" value="1"/>
</dbReference>
<feature type="compositionally biased region" description="Low complexity" evidence="9">
    <location>
        <begin position="473"/>
        <end position="485"/>
    </location>
</feature>
<dbReference type="PANTHER" id="PTHR42907">
    <property type="entry name" value="FMN-LINKED OXIDOREDUCTASES SUPERFAMILY PROTEIN"/>
    <property type="match status" value="1"/>
</dbReference>
<evidence type="ECO:0000256" key="7">
    <source>
        <dbReference type="ARBA" id="ARBA00022884"/>
    </source>
</evidence>
<dbReference type="EMBL" id="VRMN01000010">
    <property type="protein sequence ID" value="KAA8492150.1"/>
    <property type="molecule type" value="Genomic_DNA"/>
</dbReference>
<dbReference type="OMA" id="ACMENTT"/>
<proteinExistence type="predicted"/>
<comment type="cofactor">
    <cofactor evidence="1">
        <name>FMN</name>
        <dbReference type="ChEBI" id="CHEBI:58210"/>
    </cofactor>
</comment>
<evidence type="ECO:0000256" key="5">
    <source>
        <dbReference type="ARBA" id="ARBA00022694"/>
    </source>
</evidence>
<dbReference type="Gene3D" id="3.20.20.70">
    <property type="entry name" value="Aldolase class I"/>
    <property type="match status" value="1"/>
</dbReference>
<evidence type="ECO:0000256" key="4">
    <source>
        <dbReference type="ARBA" id="ARBA00022643"/>
    </source>
</evidence>
<dbReference type="Gene3D" id="1.20.120.1460">
    <property type="match status" value="1"/>
</dbReference>
<keyword evidence="2" id="KW-0820">tRNA-binding</keyword>
<protein>
    <submittedName>
        <fullName evidence="11">tRNA-dihydrouridine(20/20a) synthase</fullName>
    </submittedName>
</protein>
<evidence type="ECO:0000256" key="9">
    <source>
        <dbReference type="SAM" id="MobiDB-lite"/>
    </source>
</evidence>
<dbReference type="OrthoDB" id="10262250at2759"/>
<name>A0A5J4YMH4_PORPP</name>
<gene>
    <name evidence="11" type="ORF">FVE85_3588</name>
</gene>
<dbReference type="PROSITE" id="PS51257">
    <property type="entry name" value="PROKAR_LIPOPROTEIN"/>
    <property type="match status" value="1"/>
</dbReference>
<dbReference type="GO" id="GO:0000049">
    <property type="term" value="F:tRNA binding"/>
    <property type="evidence" value="ECO:0007669"/>
    <property type="project" value="UniProtKB-KW"/>
</dbReference>
<dbReference type="InterPro" id="IPR018517">
    <property type="entry name" value="tRNA_hU_synthase_CS"/>
</dbReference>
<evidence type="ECO:0000256" key="2">
    <source>
        <dbReference type="ARBA" id="ARBA00022555"/>
    </source>
</evidence>